<evidence type="ECO:0000256" key="1">
    <source>
        <dbReference type="SAM" id="MobiDB-lite"/>
    </source>
</evidence>
<organism evidence="3 4">
    <name type="scientific">Thiothrix lacustris</name>
    <dbReference type="NCBI Taxonomy" id="525917"/>
    <lineage>
        <taxon>Bacteria</taxon>
        <taxon>Pseudomonadati</taxon>
        <taxon>Pseudomonadota</taxon>
        <taxon>Gammaproteobacteria</taxon>
        <taxon>Thiotrichales</taxon>
        <taxon>Thiotrichaceae</taxon>
        <taxon>Thiothrix</taxon>
    </lineage>
</organism>
<dbReference type="Gene3D" id="4.10.430.10">
    <property type="entry name" value="Histone-like protein H-NS, C-terminal domain"/>
    <property type="match status" value="1"/>
</dbReference>
<dbReference type="AlphaFoldDB" id="A0A1Y1QXI6"/>
<proteinExistence type="predicted"/>
<dbReference type="Proteomes" id="UP000192491">
    <property type="component" value="Unassembled WGS sequence"/>
</dbReference>
<reference evidence="3 4" key="1">
    <citation type="submission" date="2017-01" db="EMBL/GenBank/DDBJ databases">
        <title>Novel large sulfur bacteria in the metagenomes of groundwater-fed chemosynthetic microbial mats in the Lake Huron basin.</title>
        <authorList>
            <person name="Sharrar A.M."/>
            <person name="Flood B.E."/>
            <person name="Bailey J.V."/>
            <person name="Jones D.S."/>
            <person name="Biddanda B."/>
            <person name="Ruberg S.A."/>
            <person name="Marcus D.N."/>
            <person name="Dick G.J."/>
        </authorList>
    </citation>
    <scope>NUCLEOTIDE SEQUENCE [LARGE SCALE GENOMIC DNA]</scope>
    <source>
        <strain evidence="3">A8</strain>
    </source>
</reference>
<feature type="region of interest" description="Disordered" evidence="1">
    <location>
        <begin position="119"/>
        <end position="138"/>
    </location>
</feature>
<name>A0A1Y1QXI6_9GAMM</name>
<dbReference type="InterPro" id="IPR027444">
    <property type="entry name" value="H-NS_C_dom"/>
</dbReference>
<comment type="caution">
    <text evidence="3">The sequence shown here is derived from an EMBL/GenBank/DDBJ whole genome shotgun (WGS) entry which is preliminary data.</text>
</comment>
<dbReference type="EMBL" id="MTEJ01000007">
    <property type="protein sequence ID" value="OQX16169.1"/>
    <property type="molecule type" value="Genomic_DNA"/>
</dbReference>
<feature type="domain" description="DNA-binding protein H-NS-like C-terminal" evidence="2">
    <location>
        <begin position="88"/>
        <end position="109"/>
    </location>
</feature>
<evidence type="ECO:0000313" key="4">
    <source>
        <dbReference type="Proteomes" id="UP000192491"/>
    </source>
</evidence>
<evidence type="ECO:0000313" key="3">
    <source>
        <dbReference type="EMBL" id="OQX16169.1"/>
    </source>
</evidence>
<dbReference type="Pfam" id="PF00816">
    <property type="entry name" value="Histone_HNS"/>
    <property type="match status" value="1"/>
</dbReference>
<accession>A0A1Y1QXI6</accession>
<evidence type="ECO:0000259" key="2">
    <source>
        <dbReference type="Pfam" id="PF00816"/>
    </source>
</evidence>
<dbReference type="InterPro" id="IPR037150">
    <property type="entry name" value="H-NS_C_dom_sf"/>
</dbReference>
<protein>
    <recommendedName>
        <fullName evidence="2">DNA-binding protein H-NS-like C-terminal domain-containing protein</fullName>
    </recommendedName>
</protein>
<gene>
    <name evidence="3" type="ORF">BWK73_04715</name>
</gene>
<dbReference type="SUPFAM" id="SSF81273">
    <property type="entry name" value="H-NS histone-like proteins"/>
    <property type="match status" value="1"/>
</dbReference>
<dbReference type="GO" id="GO:0003677">
    <property type="term" value="F:DNA binding"/>
    <property type="evidence" value="ECO:0007669"/>
    <property type="project" value="InterPro"/>
</dbReference>
<sequence length="138" mass="15196">MKTAAPTLDQIPLFAIPQRGGKRAGAGRKSAGGSTTVRVPNDCLKLVTEIIAAQKAGKALHIVSLERDTQPALKPVTEIKSSAFYLDKYINPDDPTQIWSGRGRIPTWVYPHMTGREIPERLLNPNPTKLQERKNELA</sequence>